<feature type="transmembrane region" description="Helical" evidence="1">
    <location>
        <begin position="6"/>
        <end position="23"/>
    </location>
</feature>
<keyword evidence="1" id="KW-0472">Membrane</keyword>
<dbReference type="InterPro" id="IPR014245">
    <property type="entry name" value="Spore_III_AF"/>
</dbReference>
<organism evidence="2 3">
    <name type="scientific">Eubacterium album</name>
    <dbReference type="NCBI Taxonomy" id="2978477"/>
    <lineage>
        <taxon>Bacteria</taxon>
        <taxon>Bacillati</taxon>
        <taxon>Bacillota</taxon>
        <taxon>Clostridia</taxon>
        <taxon>Eubacteriales</taxon>
        <taxon>Eubacteriaceae</taxon>
        <taxon>Eubacterium</taxon>
    </lineage>
</organism>
<feature type="transmembrane region" description="Helical" evidence="1">
    <location>
        <begin position="35"/>
        <end position="52"/>
    </location>
</feature>
<dbReference type="RefSeq" id="WP_022089018.1">
    <property type="nucleotide sequence ID" value="NZ_JAODBU010000008.1"/>
</dbReference>
<evidence type="ECO:0000256" key="1">
    <source>
        <dbReference type="SAM" id="Phobius"/>
    </source>
</evidence>
<gene>
    <name evidence="2" type="ORF">N5B56_09100</name>
</gene>
<protein>
    <submittedName>
        <fullName evidence="2">Stage III sporulation protein AF</fullName>
    </submittedName>
</protein>
<keyword evidence="1" id="KW-0812">Transmembrane</keyword>
<keyword evidence="3" id="KW-1185">Reference proteome</keyword>
<sequence>MFEELAGYIKGIVFFSLFANLILDFMPNINYKKYIKVLIGILLIIVILKPILNFDFLLNEINDKVDDVSFELNNDLQVDEKINEMETKIYERILEGENFER</sequence>
<name>A0ABT2M4Q8_9FIRM</name>
<evidence type="ECO:0000313" key="3">
    <source>
        <dbReference type="Proteomes" id="UP001431199"/>
    </source>
</evidence>
<dbReference type="Proteomes" id="UP001431199">
    <property type="component" value="Unassembled WGS sequence"/>
</dbReference>
<evidence type="ECO:0000313" key="2">
    <source>
        <dbReference type="EMBL" id="MCT7399233.1"/>
    </source>
</evidence>
<accession>A0ABT2M4Q8</accession>
<dbReference type="EMBL" id="JAODBU010000008">
    <property type="protein sequence ID" value="MCT7399233.1"/>
    <property type="molecule type" value="Genomic_DNA"/>
</dbReference>
<keyword evidence="1" id="KW-1133">Transmembrane helix</keyword>
<dbReference type="Pfam" id="PF09581">
    <property type="entry name" value="Spore_III_AF"/>
    <property type="match status" value="1"/>
</dbReference>
<comment type="caution">
    <text evidence="2">The sequence shown here is derived from an EMBL/GenBank/DDBJ whole genome shotgun (WGS) entry which is preliminary data.</text>
</comment>
<proteinExistence type="predicted"/>
<reference evidence="2" key="1">
    <citation type="submission" date="2022-09" db="EMBL/GenBank/DDBJ databases">
        <title>Eubacterium sp. LFL-14 isolated from human feces.</title>
        <authorList>
            <person name="Liu F."/>
        </authorList>
    </citation>
    <scope>NUCLEOTIDE SEQUENCE</scope>
    <source>
        <strain evidence="2">LFL-14</strain>
    </source>
</reference>